<dbReference type="Proteomes" id="UP000239522">
    <property type="component" value="Unassembled WGS sequence"/>
</dbReference>
<protein>
    <recommendedName>
        <fullName evidence="1">DUF2007 domain-containing protein</fullName>
    </recommendedName>
</protein>
<dbReference type="EMBL" id="MQUA01000004">
    <property type="protein sequence ID" value="PQB09059.1"/>
    <property type="molecule type" value="Genomic_DNA"/>
</dbReference>
<dbReference type="InterPro" id="IPR018551">
    <property type="entry name" value="DUF2007"/>
</dbReference>
<dbReference type="InterPro" id="IPR011322">
    <property type="entry name" value="N-reg_PII-like_a/b"/>
</dbReference>
<feature type="domain" description="DUF2007" evidence="1">
    <location>
        <begin position="9"/>
        <end position="69"/>
    </location>
</feature>
<dbReference type="OrthoDB" id="1149279at2"/>
<evidence type="ECO:0000313" key="2">
    <source>
        <dbReference type="EMBL" id="PQB09059.1"/>
    </source>
</evidence>
<comment type="caution">
    <text evidence="2">The sequence shown here is derived from an EMBL/GenBank/DDBJ whole genome shotgun (WGS) entry which is preliminary data.</text>
</comment>
<dbReference type="RefSeq" id="WP_104808279.1">
    <property type="nucleotide sequence ID" value="NZ_MQUA01000004.1"/>
</dbReference>
<sequence length="76" mass="8545">MKTEHTKLFTGSNIIVNGVKNLLDTADISYIIKDKFESARLGGFGEQMDSVEVHVLDADLEKAKKTINDYNEKINE</sequence>
<evidence type="ECO:0000313" key="3">
    <source>
        <dbReference type="Proteomes" id="UP000239522"/>
    </source>
</evidence>
<accession>A0A2S7L2A1</accession>
<name>A0A2S7L2A1_9FLAO</name>
<gene>
    <name evidence="2" type="ORF">BST83_01575</name>
</gene>
<dbReference type="SUPFAM" id="SSF54913">
    <property type="entry name" value="GlnB-like"/>
    <property type="match status" value="1"/>
</dbReference>
<proteinExistence type="predicted"/>
<dbReference type="AlphaFoldDB" id="A0A2S7L2A1"/>
<keyword evidence="3" id="KW-1185">Reference proteome</keyword>
<reference evidence="2 3" key="1">
    <citation type="submission" date="2016-11" db="EMBL/GenBank/DDBJ databases">
        <title>Trade-off between light-utilization and light-protection in marine flavobacteria.</title>
        <authorList>
            <person name="Kumagai Y."/>
        </authorList>
    </citation>
    <scope>NUCLEOTIDE SEQUENCE [LARGE SCALE GENOMIC DNA]</scope>
    <source>
        <strain evidence="2 3">ATCC 700397</strain>
    </source>
</reference>
<organism evidence="2 3">
    <name type="scientific">Polaribacter filamentus</name>
    <dbReference type="NCBI Taxonomy" id="53483"/>
    <lineage>
        <taxon>Bacteria</taxon>
        <taxon>Pseudomonadati</taxon>
        <taxon>Bacteroidota</taxon>
        <taxon>Flavobacteriia</taxon>
        <taxon>Flavobacteriales</taxon>
        <taxon>Flavobacteriaceae</taxon>
    </lineage>
</organism>
<evidence type="ECO:0000259" key="1">
    <source>
        <dbReference type="Pfam" id="PF09413"/>
    </source>
</evidence>
<dbReference type="Pfam" id="PF09413">
    <property type="entry name" value="DUF2007"/>
    <property type="match status" value="1"/>
</dbReference>